<dbReference type="RefSeq" id="WP_376851777.1">
    <property type="nucleotide sequence ID" value="NZ_JBHSMF010000009.1"/>
</dbReference>
<dbReference type="InterPro" id="IPR036097">
    <property type="entry name" value="HisK_dim/P_sf"/>
</dbReference>
<dbReference type="CDD" id="cd00082">
    <property type="entry name" value="HisKA"/>
    <property type="match status" value="1"/>
</dbReference>
<evidence type="ECO:0000256" key="8">
    <source>
        <dbReference type="ARBA" id="ARBA00022777"/>
    </source>
</evidence>
<name>A0ABW0NHT3_9BURK</name>
<dbReference type="PRINTS" id="PR00344">
    <property type="entry name" value="BCTRLSENSOR"/>
</dbReference>
<keyword evidence="7" id="KW-0547">Nucleotide-binding</keyword>
<dbReference type="PANTHER" id="PTHR44936:SF10">
    <property type="entry name" value="SENSOR PROTEIN RSTB"/>
    <property type="match status" value="1"/>
</dbReference>
<dbReference type="EC" id="2.7.13.3" evidence="3"/>
<dbReference type="SUPFAM" id="SSF158472">
    <property type="entry name" value="HAMP domain-like"/>
    <property type="match status" value="1"/>
</dbReference>
<reference evidence="14" key="1">
    <citation type="journal article" date="2019" name="Int. J. Syst. Evol. Microbiol.">
        <title>The Global Catalogue of Microorganisms (GCM) 10K type strain sequencing project: providing services to taxonomists for standard genome sequencing and annotation.</title>
        <authorList>
            <consortium name="The Broad Institute Genomics Platform"/>
            <consortium name="The Broad Institute Genome Sequencing Center for Infectious Disease"/>
            <person name="Wu L."/>
            <person name="Ma J."/>
        </authorList>
    </citation>
    <scope>NUCLEOTIDE SEQUENCE [LARGE SCALE GENOMIC DNA]</scope>
    <source>
        <strain evidence="14">CCUG 57401</strain>
    </source>
</reference>
<dbReference type="Gene3D" id="3.30.565.10">
    <property type="entry name" value="Histidine kinase-like ATPase, C-terminal domain"/>
    <property type="match status" value="1"/>
</dbReference>
<keyword evidence="10" id="KW-1133">Transmembrane helix</keyword>
<feature type="transmembrane region" description="Helical" evidence="10">
    <location>
        <begin position="21"/>
        <end position="42"/>
    </location>
</feature>
<dbReference type="Proteomes" id="UP001596037">
    <property type="component" value="Unassembled WGS sequence"/>
</dbReference>
<evidence type="ECO:0000256" key="10">
    <source>
        <dbReference type="SAM" id="Phobius"/>
    </source>
</evidence>
<dbReference type="GO" id="GO:0016301">
    <property type="term" value="F:kinase activity"/>
    <property type="evidence" value="ECO:0007669"/>
    <property type="project" value="UniProtKB-KW"/>
</dbReference>
<dbReference type="InterPro" id="IPR003660">
    <property type="entry name" value="HAMP_dom"/>
</dbReference>
<feature type="domain" description="HAMP" evidence="12">
    <location>
        <begin position="171"/>
        <end position="223"/>
    </location>
</feature>
<organism evidence="13 14">
    <name type="scientific">Caenimonas terrae</name>
    <dbReference type="NCBI Taxonomy" id="696074"/>
    <lineage>
        <taxon>Bacteria</taxon>
        <taxon>Pseudomonadati</taxon>
        <taxon>Pseudomonadota</taxon>
        <taxon>Betaproteobacteria</taxon>
        <taxon>Burkholderiales</taxon>
        <taxon>Comamonadaceae</taxon>
        <taxon>Caenimonas</taxon>
    </lineage>
</organism>
<keyword evidence="4" id="KW-1003">Cell membrane</keyword>
<dbReference type="InterPro" id="IPR005467">
    <property type="entry name" value="His_kinase_dom"/>
</dbReference>
<evidence type="ECO:0000259" key="11">
    <source>
        <dbReference type="PROSITE" id="PS50109"/>
    </source>
</evidence>
<evidence type="ECO:0000256" key="5">
    <source>
        <dbReference type="ARBA" id="ARBA00022553"/>
    </source>
</evidence>
<dbReference type="PROSITE" id="PS50885">
    <property type="entry name" value="HAMP"/>
    <property type="match status" value="1"/>
</dbReference>
<evidence type="ECO:0000256" key="4">
    <source>
        <dbReference type="ARBA" id="ARBA00022475"/>
    </source>
</evidence>
<comment type="subcellular location">
    <subcellularLocation>
        <location evidence="2">Cell membrane</location>
        <topology evidence="2">Multi-pass membrane protein</topology>
    </subcellularLocation>
</comment>
<evidence type="ECO:0000256" key="6">
    <source>
        <dbReference type="ARBA" id="ARBA00022679"/>
    </source>
</evidence>
<dbReference type="SUPFAM" id="SSF47384">
    <property type="entry name" value="Homodimeric domain of signal transducing histidine kinase"/>
    <property type="match status" value="1"/>
</dbReference>
<dbReference type="Gene3D" id="1.10.287.130">
    <property type="match status" value="1"/>
</dbReference>
<proteinExistence type="predicted"/>
<evidence type="ECO:0000256" key="3">
    <source>
        <dbReference type="ARBA" id="ARBA00012438"/>
    </source>
</evidence>
<keyword evidence="9" id="KW-0067">ATP-binding</keyword>
<dbReference type="CDD" id="cd06225">
    <property type="entry name" value="HAMP"/>
    <property type="match status" value="1"/>
</dbReference>
<feature type="domain" description="Histidine kinase" evidence="11">
    <location>
        <begin position="231"/>
        <end position="441"/>
    </location>
</feature>
<comment type="caution">
    <text evidence="13">The sequence shown here is derived from an EMBL/GenBank/DDBJ whole genome shotgun (WGS) entry which is preliminary data.</text>
</comment>
<protein>
    <recommendedName>
        <fullName evidence="3">histidine kinase</fullName>
        <ecNumber evidence="3">2.7.13.3</ecNumber>
    </recommendedName>
</protein>
<dbReference type="SMART" id="SM00304">
    <property type="entry name" value="HAMP"/>
    <property type="match status" value="1"/>
</dbReference>
<evidence type="ECO:0000256" key="2">
    <source>
        <dbReference type="ARBA" id="ARBA00004651"/>
    </source>
</evidence>
<keyword evidence="10" id="KW-0472">Membrane</keyword>
<keyword evidence="14" id="KW-1185">Reference proteome</keyword>
<dbReference type="PANTHER" id="PTHR44936">
    <property type="entry name" value="SENSOR PROTEIN CREC"/>
    <property type="match status" value="1"/>
</dbReference>
<sequence length="441" mass="47455">MPPTDIARWHRRARRALGHSLRLRLVALFLLLALGMTLAFLGGMQKALAIGWREAARPLVGDYVDRLVAEIGSPPSVERARALAARLPVSVRIFGPQVNWDSGPGGGGHGAGWDGNEGSHLRPLLQRTTADGHRIQLGLNLVLLQDHPRRVGWITLAVLLALTGLAYGYVRRLLRPLDDIRIGAARFGAGDFATPIPIRRRDELGQLASDVNAMAHGIHQMLEAKRALLLAISHELRSPLTRARVNTELLPETPEVLAQRQALLRDLAQMRDLVTDLLESERLGQGHAALHLEPTDLGALAREVAGQLAEVGGAQPLRLDIPPGLPAVAVDRARVRLLLRNLLDNALRHSAGAAHRPGLALRPEGRGVAITVRDHGSGVEEAALAHLAEPFYRPDAARERSTGGVGLGLYLCKLVALAHGGSFAIRNAAPGLEVQVVLPGR</sequence>
<dbReference type="SUPFAM" id="SSF55874">
    <property type="entry name" value="ATPase domain of HSP90 chaperone/DNA topoisomerase II/histidine kinase"/>
    <property type="match status" value="1"/>
</dbReference>
<dbReference type="Pfam" id="PF00512">
    <property type="entry name" value="HisKA"/>
    <property type="match status" value="1"/>
</dbReference>
<dbReference type="InterPro" id="IPR003661">
    <property type="entry name" value="HisK_dim/P_dom"/>
</dbReference>
<dbReference type="EMBL" id="JBHSMF010000009">
    <property type="protein sequence ID" value="MFC5499556.1"/>
    <property type="molecule type" value="Genomic_DNA"/>
</dbReference>
<dbReference type="InterPro" id="IPR050980">
    <property type="entry name" value="2C_sensor_his_kinase"/>
</dbReference>
<dbReference type="Gene3D" id="6.10.340.10">
    <property type="match status" value="1"/>
</dbReference>
<gene>
    <name evidence="13" type="ORF">ACFPOE_18570</name>
</gene>
<comment type="catalytic activity">
    <reaction evidence="1">
        <text>ATP + protein L-histidine = ADP + protein N-phospho-L-histidine.</text>
        <dbReference type="EC" id="2.7.13.3"/>
    </reaction>
</comment>
<evidence type="ECO:0000313" key="14">
    <source>
        <dbReference type="Proteomes" id="UP001596037"/>
    </source>
</evidence>
<keyword evidence="6" id="KW-0808">Transferase</keyword>
<evidence type="ECO:0000256" key="1">
    <source>
        <dbReference type="ARBA" id="ARBA00000085"/>
    </source>
</evidence>
<dbReference type="SMART" id="SM00387">
    <property type="entry name" value="HATPase_c"/>
    <property type="match status" value="1"/>
</dbReference>
<keyword evidence="8 13" id="KW-0418">Kinase</keyword>
<evidence type="ECO:0000313" key="13">
    <source>
        <dbReference type="EMBL" id="MFC5499556.1"/>
    </source>
</evidence>
<keyword evidence="10" id="KW-0812">Transmembrane</keyword>
<dbReference type="CDD" id="cd00075">
    <property type="entry name" value="HATPase"/>
    <property type="match status" value="1"/>
</dbReference>
<dbReference type="InterPro" id="IPR003594">
    <property type="entry name" value="HATPase_dom"/>
</dbReference>
<evidence type="ECO:0000259" key="12">
    <source>
        <dbReference type="PROSITE" id="PS50885"/>
    </source>
</evidence>
<accession>A0ABW0NHT3</accession>
<dbReference type="SMART" id="SM00388">
    <property type="entry name" value="HisKA"/>
    <property type="match status" value="1"/>
</dbReference>
<keyword evidence="5" id="KW-0597">Phosphoprotein</keyword>
<dbReference type="InterPro" id="IPR004358">
    <property type="entry name" value="Sig_transdc_His_kin-like_C"/>
</dbReference>
<dbReference type="Pfam" id="PF02518">
    <property type="entry name" value="HATPase_c"/>
    <property type="match status" value="1"/>
</dbReference>
<evidence type="ECO:0000256" key="7">
    <source>
        <dbReference type="ARBA" id="ARBA00022741"/>
    </source>
</evidence>
<evidence type="ECO:0000256" key="9">
    <source>
        <dbReference type="ARBA" id="ARBA00022840"/>
    </source>
</evidence>
<dbReference type="PROSITE" id="PS50109">
    <property type="entry name" value="HIS_KIN"/>
    <property type="match status" value="1"/>
</dbReference>
<dbReference type="Pfam" id="PF00672">
    <property type="entry name" value="HAMP"/>
    <property type="match status" value="1"/>
</dbReference>
<dbReference type="InterPro" id="IPR036890">
    <property type="entry name" value="HATPase_C_sf"/>
</dbReference>